<keyword evidence="4" id="KW-1185">Reference proteome</keyword>
<feature type="chain" id="PRO_5045161738" description="Secreted protein" evidence="2">
    <location>
        <begin position="25"/>
        <end position="116"/>
    </location>
</feature>
<feature type="signal peptide" evidence="2">
    <location>
        <begin position="1"/>
        <end position="24"/>
    </location>
</feature>
<dbReference type="Proteomes" id="UP001303046">
    <property type="component" value="Unassembled WGS sequence"/>
</dbReference>
<feature type="region of interest" description="Disordered" evidence="1">
    <location>
        <begin position="84"/>
        <end position="116"/>
    </location>
</feature>
<evidence type="ECO:0000256" key="1">
    <source>
        <dbReference type="SAM" id="MobiDB-lite"/>
    </source>
</evidence>
<gene>
    <name evidence="3" type="primary">Necator_chrII.g8576</name>
    <name evidence="3" type="ORF">RB195_020781</name>
</gene>
<name>A0ABR1CKH1_NECAM</name>
<reference evidence="3 4" key="1">
    <citation type="submission" date="2023-08" db="EMBL/GenBank/DDBJ databases">
        <title>A Necator americanus chromosomal reference genome.</title>
        <authorList>
            <person name="Ilik V."/>
            <person name="Petrzelkova K.J."/>
            <person name="Pardy F."/>
            <person name="Fuh T."/>
            <person name="Niatou-Singa F.S."/>
            <person name="Gouil Q."/>
            <person name="Baker L."/>
            <person name="Ritchie M.E."/>
            <person name="Jex A.R."/>
            <person name="Gazzola D."/>
            <person name="Li H."/>
            <person name="Toshio Fujiwara R."/>
            <person name="Zhan B."/>
            <person name="Aroian R.V."/>
            <person name="Pafco B."/>
            <person name="Schwarz E.M."/>
        </authorList>
    </citation>
    <scope>NUCLEOTIDE SEQUENCE [LARGE SCALE GENOMIC DNA]</scope>
    <source>
        <strain evidence="3 4">Aroian</strain>
        <tissue evidence="3">Whole animal</tissue>
    </source>
</reference>
<keyword evidence="2" id="KW-0732">Signal</keyword>
<sequence>MKIITSFSLIIIILFGLNIVPTEAWLFDTIMEWWYGTGTTPTSDTTTTTTTKEGPIEEFFTVDTERNENTEADVNVEQTMEKAFTTEEPIEPISITEQSNPPSQESTAPDPDCKCD</sequence>
<proteinExistence type="predicted"/>
<comment type="caution">
    <text evidence="3">The sequence shown here is derived from an EMBL/GenBank/DDBJ whole genome shotgun (WGS) entry which is preliminary data.</text>
</comment>
<feature type="compositionally biased region" description="Polar residues" evidence="1">
    <location>
        <begin position="98"/>
        <end position="107"/>
    </location>
</feature>
<accession>A0ABR1CKH1</accession>
<evidence type="ECO:0008006" key="5">
    <source>
        <dbReference type="Google" id="ProtNLM"/>
    </source>
</evidence>
<dbReference type="EMBL" id="JAVFWL010000002">
    <property type="protein sequence ID" value="KAK6738889.1"/>
    <property type="molecule type" value="Genomic_DNA"/>
</dbReference>
<evidence type="ECO:0000313" key="3">
    <source>
        <dbReference type="EMBL" id="KAK6738889.1"/>
    </source>
</evidence>
<evidence type="ECO:0000256" key="2">
    <source>
        <dbReference type="SAM" id="SignalP"/>
    </source>
</evidence>
<protein>
    <recommendedName>
        <fullName evidence="5">Secreted protein</fullName>
    </recommendedName>
</protein>
<evidence type="ECO:0000313" key="4">
    <source>
        <dbReference type="Proteomes" id="UP001303046"/>
    </source>
</evidence>
<organism evidence="3 4">
    <name type="scientific">Necator americanus</name>
    <name type="common">Human hookworm</name>
    <dbReference type="NCBI Taxonomy" id="51031"/>
    <lineage>
        <taxon>Eukaryota</taxon>
        <taxon>Metazoa</taxon>
        <taxon>Ecdysozoa</taxon>
        <taxon>Nematoda</taxon>
        <taxon>Chromadorea</taxon>
        <taxon>Rhabditida</taxon>
        <taxon>Rhabditina</taxon>
        <taxon>Rhabditomorpha</taxon>
        <taxon>Strongyloidea</taxon>
        <taxon>Ancylostomatidae</taxon>
        <taxon>Bunostominae</taxon>
        <taxon>Necator</taxon>
    </lineage>
</organism>